<dbReference type="GO" id="GO:0019706">
    <property type="term" value="F:protein-cysteine S-palmitoyltransferase activity"/>
    <property type="evidence" value="ECO:0007669"/>
    <property type="project" value="UniProtKB-EC"/>
</dbReference>
<evidence type="ECO:0000256" key="8">
    <source>
        <dbReference type="RuleBase" id="RU079119"/>
    </source>
</evidence>
<dbReference type="InterPro" id="IPR001594">
    <property type="entry name" value="Palmitoyltrfase_DHHC"/>
</dbReference>
<comment type="domain">
    <text evidence="8">The DHHC domain is required for palmitoyltransferase activity.</text>
</comment>
<organism evidence="11">
    <name type="scientific">Amorphochlora amoebiformis</name>
    <dbReference type="NCBI Taxonomy" id="1561963"/>
    <lineage>
        <taxon>Eukaryota</taxon>
        <taxon>Sar</taxon>
        <taxon>Rhizaria</taxon>
        <taxon>Cercozoa</taxon>
        <taxon>Chlorarachniophyceae</taxon>
        <taxon>Amorphochlora</taxon>
    </lineage>
</organism>
<dbReference type="PROSITE" id="PS50216">
    <property type="entry name" value="DHHC"/>
    <property type="match status" value="1"/>
</dbReference>
<feature type="transmembrane region" description="Helical" evidence="8">
    <location>
        <begin position="463"/>
        <end position="485"/>
    </location>
</feature>
<comment type="similarity">
    <text evidence="8">Belongs to the DHHC palmitoyltransferase family.</text>
</comment>
<keyword evidence="3" id="KW-0677">Repeat</keyword>
<evidence type="ECO:0000256" key="5">
    <source>
        <dbReference type="ARBA" id="ARBA00023043"/>
    </source>
</evidence>
<reference evidence="11" key="1">
    <citation type="submission" date="2021-01" db="EMBL/GenBank/DDBJ databases">
        <authorList>
            <person name="Corre E."/>
            <person name="Pelletier E."/>
            <person name="Niang G."/>
            <person name="Scheremetjew M."/>
            <person name="Finn R."/>
            <person name="Kale V."/>
            <person name="Holt S."/>
            <person name="Cochrane G."/>
            <person name="Meng A."/>
            <person name="Brown T."/>
            <person name="Cohen L."/>
        </authorList>
    </citation>
    <scope>NUCLEOTIDE SEQUENCE</scope>
    <source>
        <strain evidence="11">CCMP2058</strain>
    </source>
</reference>
<accession>A0A7S0DUY2</accession>
<dbReference type="AlphaFoldDB" id="A0A7S0DUY2"/>
<feature type="transmembrane region" description="Helical" evidence="8">
    <location>
        <begin position="629"/>
        <end position="653"/>
    </location>
</feature>
<feature type="compositionally biased region" description="Acidic residues" evidence="9">
    <location>
        <begin position="783"/>
        <end position="801"/>
    </location>
</feature>
<keyword evidence="2 8" id="KW-0812">Transmembrane</keyword>
<evidence type="ECO:0000313" key="11">
    <source>
        <dbReference type="EMBL" id="CAD8463682.1"/>
    </source>
</evidence>
<feature type="repeat" description="ANK" evidence="7">
    <location>
        <begin position="310"/>
        <end position="342"/>
    </location>
</feature>
<evidence type="ECO:0000256" key="1">
    <source>
        <dbReference type="ARBA" id="ARBA00004141"/>
    </source>
</evidence>
<feature type="repeat" description="ANK" evidence="7">
    <location>
        <begin position="343"/>
        <end position="365"/>
    </location>
</feature>
<protein>
    <recommendedName>
        <fullName evidence="8">Palmitoyltransferase</fullName>
        <ecNumber evidence="8">2.3.1.225</ecNumber>
    </recommendedName>
</protein>
<dbReference type="EC" id="2.3.1.225" evidence="8"/>
<keyword evidence="4 8" id="KW-1133">Transmembrane helix</keyword>
<dbReference type="Pfam" id="PF12796">
    <property type="entry name" value="Ank_2"/>
    <property type="match status" value="2"/>
</dbReference>
<feature type="compositionally biased region" description="Basic residues" evidence="9">
    <location>
        <begin position="502"/>
        <end position="513"/>
    </location>
</feature>
<evidence type="ECO:0000256" key="2">
    <source>
        <dbReference type="ARBA" id="ARBA00022692"/>
    </source>
</evidence>
<evidence type="ECO:0000256" key="3">
    <source>
        <dbReference type="ARBA" id="ARBA00022737"/>
    </source>
</evidence>
<dbReference type="InterPro" id="IPR036770">
    <property type="entry name" value="Ankyrin_rpt-contain_sf"/>
</dbReference>
<feature type="compositionally biased region" description="Basic and acidic residues" evidence="9">
    <location>
        <begin position="763"/>
        <end position="782"/>
    </location>
</feature>
<dbReference type="GO" id="GO:0016020">
    <property type="term" value="C:membrane"/>
    <property type="evidence" value="ECO:0007669"/>
    <property type="project" value="UniProtKB-SubCell"/>
</dbReference>
<dbReference type="PROSITE" id="PS50297">
    <property type="entry name" value="ANK_REP_REGION"/>
    <property type="match status" value="3"/>
</dbReference>
<name>A0A7S0DUY2_9EUKA</name>
<dbReference type="Gene3D" id="1.25.40.20">
    <property type="entry name" value="Ankyrin repeat-containing domain"/>
    <property type="match status" value="2"/>
</dbReference>
<feature type="transmembrane region" description="Helical" evidence="8">
    <location>
        <begin position="659"/>
        <end position="681"/>
    </location>
</feature>
<evidence type="ECO:0000256" key="4">
    <source>
        <dbReference type="ARBA" id="ARBA00022989"/>
    </source>
</evidence>
<evidence type="ECO:0000256" key="6">
    <source>
        <dbReference type="ARBA" id="ARBA00023136"/>
    </source>
</evidence>
<feature type="repeat" description="ANK" evidence="7">
    <location>
        <begin position="211"/>
        <end position="243"/>
    </location>
</feature>
<dbReference type="InterPro" id="IPR002110">
    <property type="entry name" value="Ankyrin_rpt"/>
</dbReference>
<proteinExistence type="inferred from homology"/>
<dbReference type="PANTHER" id="PTHR24161">
    <property type="entry name" value="ANK_REP_REGION DOMAIN-CONTAINING PROTEIN-RELATED"/>
    <property type="match status" value="1"/>
</dbReference>
<evidence type="ECO:0000256" key="7">
    <source>
        <dbReference type="PROSITE-ProRule" id="PRU00023"/>
    </source>
</evidence>
<comment type="catalytic activity">
    <reaction evidence="8">
        <text>L-cysteinyl-[protein] + hexadecanoyl-CoA = S-hexadecanoyl-L-cysteinyl-[protein] + CoA</text>
        <dbReference type="Rhea" id="RHEA:36683"/>
        <dbReference type="Rhea" id="RHEA-COMP:10131"/>
        <dbReference type="Rhea" id="RHEA-COMP:11032"/>
        <dbReference type="ChEBI" id="CHEBI:29950"/>
        <dbReference type="ChEBI" id="CHEBI:57287"/>
        <dbReference type="ChEBI" id="CHEBI:57379"/>
        <dbReference type="ChEBI" id="CHEBI:74151"/>
        <dbReference type="EC" id="2.3.1.225"/>
    </reaction>
</comment>
<feature type="region of interest" description="Disordered" evidence="9">
    <location>
        <begin position="500"/>
        <end position="526"/>
    </location>
</feature>
<dbReference type="PROSITE" id="PS50088">
    <property type="entry name" value="ANK_REPEAT"/>
    <property type="match status" value="4"/>
</dbReference>
<feature type="transmembrane region" description="Helical" evidence="8">
    <location>
        <begin position="438"/>
        <end position="457"/>
    </location>
</feature>
<dbReference type="EMBL" id="HBEM01033172">
    <property type="protein sequence ID" value="CAD8463682.1"/>
    <property type="molecule type" value="Transcribed_RNA"/>
</dbReference>
<evidence type="ECO:0000259" key="10">
    <source>
        <dbReference type="Pfam" id="PF01529"/>
    </source>
</evidence>
<dbReference type="SUPFAM" id="SSF48403">
    <property type="entry name" value="Ankyrin repeat"/>
    <property type="match status" value="1"/>
</dbReference>
<sequence length="821" mass="92475">MADQENIPEDGQTKVDLAEVALKIDASKLKAMREKLSEMSSEEVKARMERLKGMMSSMTPEQRAKMTALAKAKVKSADAAEMKTDAEDEKGYKDPNLLKPSDVVIGYGGENTTPIGAVSLDQEGTSIVPSSKVKVKMDAKELFAQLQGLEAGPQREQFFSKLPEEQKKKLKEYCIQRNPNMLLMTMTTQGNLKMIKELVGMGADINYSEARGDSVLMMACWFGKYEIVKFALESKADINKRNNCSQTALHYASMKGFIKIIKLLLQYGASLGDVDDKGYTPVICAAQFGHTALLDYYKRIDGDLFARDKEGHTILHWTSYNKHPLATQWLLNEGIDIHSKDSKGRTAIHWAAKQGNSSILQILVEFIDEEGFSSLLHEQDNEGKDPLDLAKYYENTRATRYIKEVIRRQKGCAAVWNRLTCQSGIRPGAQMRNTARMVSAWLLVVMALSLTHMWFIIRPYSPTIPSLCYPVLLIMGFLCYVFWFACNCIDPGYIQPQVGSSAHRKMKKSRRSRAPVPRQRNGYTATATANNTEVEMDLLDDEEDDDNGDVKVNMKDRTKDEYPEDAPAWTLPYDVLLERGRFDAICVTCAIVRPLRSKHCKHCNRCVSRFDHHCPWIDNCVAEKNRKQFVILCLLQTTSTWFYAVLCGIHLQHHSCSDALAFTLALPMMIHACLVATWGIALTQEHIRLAAGNITTNEKINQMRYSYMRDEHGNPRNPFDKGVQDNCLQFFGCQPTPHWDTLNINTKFLPPGKKMCCGADHKGGDVHSHSRGGGEHNAHDTEDIKEDVVEEGEQMDREQEEQGLLAARDSRDEELGAGLGL</sequence>
<dbReference type="Pfam" id="PF01529">
    <property type="entry name" value="DHHC"/>
    <property type="match status" value="1"/>
</dbReference>
<feature type="repeat" description="ANK" evidence="7">
    <location>
        <begin position="244"/>
        <end position="276"/>
    </location>
</feature>
<keyword evidence="6 8" id="KW-0472">Membrane</keyword>
<feature type="domain" description="Palmitoyltransferase DHHC" evidence="10">
    <location>
        <begin position="584"/>
        <end position="702"/>
    </location>
</feature>
<keyword evidence="8" id="KW-0012">Acyltransferase</keyword>
<dbReference type="PANTHER" id="PTHR24161:SF85">
    <property type="entry name" value="PALMITOYLTRANSFERASE HIP14"/>
    <property type="match status" value="1"/>
</dbReference>
<keyword evidence="8" id="KW-0808">Transferase</keyword>
<dbReference type="SMART" id="SM00248">
    <property type="entry name" value="ANK"/>
    <property type="match status" value="6"/>
</dbReference>
<keyword evidence="5 7" id="KW-0040">ANK repeat</keyword>
<feature type="region of interest" description="Disordered" evidence="9">
    <location>
        <begin position="763"/>
        <end position="821"/>
    </location>
</feature>
<gene>
    <name evidence="11" type="ORF">LAMO00422_LOCUS22645</name>
</gene>
<evidence type="ECO:0000256" key="9">
    <source>
        <dbReference type="SAM" id="MobiDB-lite"/>
    </source>
</evidence>
<comment type="subcellular location">
    <subcellularLocation>
        <location evidence="1">Membrane</location>
        <topology evidence="1">Multi-pass membrane protein</topology>
    </subcellularLocation>
</comment>